<evidence type="ECO:0000313" key="2">
    <source>
        <dbReference type="Proteomes" id="UP000664109"/>
    </source>
</evidence>
<proteinExistence type="predicted"/>
<keyword evidence="2" id="KW-1185">Reference proteome</keyword>
<evidence type="ECO:0000313" key="1">
    <source>
        <dbReference type="EMBL" id="MBM9623418.1"/>
    </source>
</evidence>
<name>A0ABS2V259_9ACTN</name>
<dbReference type="Proteomes" id="UP000664109">
    <property type="component" value="Unassembled WGS sequence"/>
</dbReference>
<sequence>MITPGDDYGEGVRQDRFGQLHARRRDMLATLNPPTCGFRVVPYALTVHPVAPSATLQRVRAYAAFRGWRVVRDGLWDNGGMDRPDARDGWMEALSLVRNGVADGIVTFDAAAVSALPSEYAAVLDELQNRAGFLAHVPPNWKEGADVAARP</sequence>
<organism evidence="1 2">
    <name type="scientific">Streptomyces zhihengii</name>
    <dbReference type="NCBI Taxonomy" id="1818004"/>
    <lineage>
        <taxon>Bacteria</taxon>
        <taxon>Bacillati</taxon>
        <taxon>Actinomycetota</taxon>
        <taxon>Actinomycetes</taxon>
        <taxon>Kitasatosporales</taxon>
        <taxon>Streptomycetaceae</taxon>
        <taxon>Streptomyces</taxon>
    </lineage>
</organism>
<reference evidence="1 2" key="1">
    <citation type="journal article" date="2016" name="Arch. Microbiol.">
        <title>Streptomyces zhihengii sp. nov., isolated from rhizospheric soil of Psammosilene tunicoides.</title>
        <authorList>
            <person name="Huang M.J."/>
            <person name="Fei J.J."/>
            <person name="Salam N."/>
            <person name="Kim C.J."/>
            <person name="Hozzein W.N."/>
            <person name="Xiao M."/>
            <person name="Huang H.Q."/>
            <person name="Li W.J."/>
        </authorList>
    </citation>
    <scope>NUCLEOTIDE SEQUENCE [LARGE SCALE GENOMIC DNA]</scope>
    <source>
        <strain evidence="1 2">YIM T102</strain>
    </source>
</reference>
<accession>A0ABS2V259</accession>
<gene>
    <name evidence="1" type="ORF">JE024_32995</name>
</gene>
<protein>
    <submittedName>
        <fullName evidence="1">Recombinase family protein</fullName>
    </submittedName>
</protein>
<dbReference type="RefSeq" id="WP_205377554.1">
    <property type="nucleotide sequence ID" value="NZ_JAFEJA010000002.1"/>
</dbReference>
<dbReference type="EMBL" id="JAFEJA010000002">
    <property type="protein sequence ID" value="MBM9623418.1"/>
    <property type="molecule type" value="Genomic_DNA"/>
</dbReference>
<comment type="caution">
    <text evidence="1">The sequence shown here is derived from an EMBL/GenBank/DDBJ whole genome shotgun (WGS) entry which is preliminary data.</text>
</comment>